<name>A0A8S1KPR7_9CILI</name>
<keyword evidence="1" id="KW-0175">Coiled coil</keyword>
<dbReference type="EMBL" id="CAJJDN010000007">
    <property type="protein sequence ID" value="CAD8053004.1"/>
    <property type="molecule type" value="Genomic_DNA"/>
</dbReference>
<evidence type="ECO:0000313" key="2">
    <source>
        <dbReference type="EMBL" id="CAD8053004.1"/>
    </source>
</evidence>
<feature type="coiled-coil region" evidence="1">
    <location>
        <begin position="5"/>
        <end position="55"/>
    </location>
</feature>
<feature type="coiled-coil region" evidence="1">
    <location>
        <begin position="79"/>
        <end position="127"/>
    </location>
</feature>
<accession>A0A8S1KPR7</accession>
<evidence type="ECO:0000256" key="1">
    <source>
        <dbReference type="SAM" id="Coils"/>
    </source>
</evidence>
<dbReference type="AlphaFoldDB" id="A0A8S1KPR7"/>
<evidence type="ECO:0000313" key="3">
    <source>
        <dbReference type="Proteomes" id="UP000692954"/>
    </source>
</evidence>
<protein>
    <submittedName>
        <fullName evidence="2">Uncharacterized protein</fullName>
    </submittedName>
</protein>
<comment type="caution">
    <text evidence="2">The sequence shown here is derived from an EMBL/GenBank/DDBJ whole genome shotgun (WGS) entry which is preliminary data.</text>
</comment>
<keyword evidence="3" id="KW-1185">Reference proteome</keyword>
<sequence length="134" mass="16365">MKINLENYKSRCSILENKLKQTQDESKCLELQRKIKKQNDQIELLKKENYDMKQQLNLYNNLSSIHQIQQEDKLLFQNKDKLNETIQELEYENKYLQQVIEIDKQKMNNIEEKLNLLTKENQRLTEIVKNRHKQ</sequence>
<reference evidence="2" key="1">
    <citation type="submission" date="2021-01" db="EMBL/GenBank/DDBJ databases">
        <authorList>
            <consortium name="Genoscope - CEA"/>
            <person name="William W."/>
        </authorList>
    </citation>
    <scope>NUCLEOTIDE SEQUENCE</scope>
</reference>
<dbReference type="Proteomes" id="UP000692954">
    <property type="component" value="Unassembled WGS sequence"/>
</dbReference>
<organism evidence="2 3">
    <name type="scientific">Paramecium sonneborni</name>
    <dbReference type="NCBI Taxonomy" id="65129"/>
    <lineage>
        <taxon>Eukaryota</taxon>
        <taxon>Sar</taxon>
        <taxon>Alveolata</taxon>
        <taxon>Ciliophora</taxon>
        <taxon>Intramacronucleata</taxon>
        <taxon>Oligohymenophorea</taxon>
        <taxon>Peniculida</taxon>
        <taxon>Parameciidae</taxon>
        <taxon>Paramecium</taxon>
    </lineage>
</organism>
<proteinExistence type="predicted"/>
<gene>
    <name evidence="2" type="ORF">PSON_ATCC_30995.1.T0070119</name>
</gene>